<accession>A0A1G2HHB9</accession>
<gene>
    <name evidence="1" type="ORF">A3H51_02065</name>
</gene>
<dbReference type="InterPro" id="IPR036866">
    <property type="entry name" value="RibonucZ/Hydroxyglut_hydro"/>
</dbReference>
<dbReference type="PANTHER" id="PTHR42967:SF1">
    <property type="entry name" value="MBL FOLD METALLO-HYDROLASE"/>
    <property type="match status" value="1"/>
</dbReference>
<dbReference type="STRING" id="1802164.A3H51_02065"/>
<evidence type="ECO:0000313" key="1">
    <source>
        <dbReference type="EMBL" id="OGZ61877.1"/>
    </source>
</evidence>
<reference evidence="1 2" key="1">
    <citation type="journal article" date="2016" name="Nat. Commun.">
        <title>Thousands of microbial genomes shed light on interconnected biogeochemical processes in an aquifer system.</title>
        <authorList>
            <person name="Anantharaman K."/>
            <person name="Brown C.T."/>
            <person name="Hug L.A."/>
            <person name="Sharon I."/>
            <person name="Castelle C.J."/>
            <person name="Probst A.J."/>
            <person name="Thomas B.C."/>
            <person name="Singh A."/>
            <person name="Wilkins M.J."/>
            <person name="Karaoz U."/>
            <person name="Brodie E.L."/>
            <person name="Williams K.H."/>
            <person name="Hubbard S.S."/>
            <person name="Banfield J.F."/>
        </authorList>
    </citation>
    <scope>NUCLEOTIDE SEQUENCE [LARGE SCALE GENOMIC DNA]</scope>
</reference>
<dbReference type="AlphaFoldDB" id="A0A1G2HHB9"/>
<proteinExistence type="predicted"/>
<dbReference type="PANTHER" id="PTHR42967">
    <property type="entry name" value="METAL DEPENDENT HYDROLASE"/>
    <property type="match status" value="1"/>
</dbReference>
<sequence>MIITWYGQACFKIQSGSTTIVTDPFEKKLGLTPPKFEAQIALVTHEHFDHNNIVNISGSPFVVDSPGEYETGGVKIRGIFSFHDDKEGKERGTNTMYVIKMEDMTIAHLGDLGQRQLTEEQVDALGEVDILMIPVGGNYTIDAETAVEITNQIEPKIVIPMHYQVKGLSVKLDPVSDFLKEIGQADVKPIEKLTIKQKDLPDSEEKMEVVVFKN</sequence>
<protein>
    <recommendedName>
        <fullName evidence="3">Lactamase</fullName>
    </recommendedName>
</protein>
<name>A0A1G2HHB9_9BACT</name>
<comment type="caution">
    <text evidence="1">The sequence shown here is derived from an EMBL/GenBank/DDBJ whole genome shotgun (WGS) entry which is preliminary data.</text>
</comment>
<dbReference type="Gene3D" id="3.60.15.10">
    <property type="entry name" value="Ribonuclease Z/Hydroxyacylglutathione hydrolase-like"/>
    <property type="match status" value="1"/>
</dbReference>
<organism evidence="1 2">
    <name type="scientific">Candidatus Spechtbacteria bacterium RIFCSPLOWO2_02_FULL_38_8</name>
    <dbReference type="NCBI Taxonomy" id="1802164"/>
    <lineage>
        <taxon>Bacteria</taxon>
        <taxon>Candidatus Spechtiibacteriota</taxon>
    </lineage>
</organism>
<evidence type="ECO:0000313" key="2">
    <source>
        <dbReference type="Proteomes" id="UP000178509"/>
    </source>
</evidence>
<evidence type="ECO:0008006" key="3">
    <source>
        <dbReference type="Google" id="ProtNLM"/>
    </source>
</evidence>
<dbReference type="Pfam" id="PF13483">
    <property type="entry name" value="Lactamase_B_3"/>
    <property type="match status" value="1"/>
</dbReference>
<dbReference type="Proteomes" id="UP000178509">
    <property type="component" value="Unassembled WGS sequence"/>
</dbReference>
<dbReference type="SUPFAM" id="SSF56281">
    <property type="entry name" value="Metallo-hydrolase/oxidoreductase"/>
    <property type="match status" value="1"/>
</dbReference>
<dbReference type="EMBL" id="MHOJ01000033">
    <property type="protein sequence ID" value="OGZ61877.1"/>
    <property type="molecule type" value="Genomic_DNA"/>
</dbReference>